<dbReference type="HOGENOM" id="CLU_3010505_0_0_10"/>
<comment type="caution">
    <text evidence="1">The sequence shown here is derived from an EMBL/GenBank/DDBJ whole genome shotgun (WGS) entry which is preliminary data.</text>
</comment>
<dbReference type="EMBL" id="ACUZ02000037">
    <property type="protein sequence ID" value="EFB31401.1"/>
    <property type="molecule type" value="Genomic_DNA"/>
</dbReference>
<dbReference type="Proteomes" id="UP000004079">
    <property type="component" value="Unassembled WGS sequence"/>
</dbReference>
<evidence type="ECO:0000313" key="1">
    <source>
        <dbReference type="EMBL" id="EFB31401.1"/>
    </source>
</evidence>
<gene>
    <name evidence="1" type="ORF">HMPREF0971_02249</name>
</gene>
<protein>
    <submittedName>
        <fullName evidence="1">Uncharacterized protein</fullName>
    </submittedName>
</protein>
<dbReference type="AlphaFoldDB" id="D1QTC1"/>
<reference evidence="1 2" key="1">
    <citation type="submission" date="2009-11" db="EMBL/GenBank/DDBJ databases">
        <authorList>
            <person name="Weinstock G."/>
            <person name="Sodergren E."/>
            <person name="Clifton S."/>
            <person name="Fulton L."/>
            <person name="Fulton B."/>
            <person name="Courtney L."/>
            <person name="Fronick C."/>
            <person name="Harrison M."/>
            <person name="Strong C."/>
            <person name="Farmer C."/>
            <person name="Delahaunty K."/>
            <person name="Markovic C."/>
            <person name="Hall O."/>
            <person name="Minx P."/>
            <person name="Tomlinson C."/>
            <person name="Mitreva M."/>
            <person name="Nelson J."/>
            <person name="Hou S."/>
            <person name="Wollam A."/>
            <person name="Pepin K.H."/>
            <person name="Johnson M."/>
            <person name="Bhonagiri V."/>
            <person name="Nash W.E."/>
            <person name="Warren W."/>
            <person name="Chinwalla A."/>
            <person name="Mardis E.R."/>
            <person name="Wilson R.K."/>
        </authorList>
    </citation>
    <scope>NUCLEOTIDE SEQUENCE [LARGE SCALE GENOMIC DNA]</scope>
    <source>
        <strain evidence="1 2">F0302</strain>
    </source>
</reference>
<evidence type="ECO:0000313" key="2">
    <source>
        <dbReference type="Proteomes" id="UP000004079"/>
    </source>
</evidence>
<name>D1QTC1_9BACT</name>
<sequence length="56" mass="6346">MQSTARKKSFHFLIRLFSFATCLKTDPFSATTAKFLLHACFAKINISLLNTIHISI</sequence>
<proteinExistence type="predicted"/>
<accession>D1QTC1</accession>
<organism evidence="1 2">
    <name type="scientific">Segatella oris F0302</name>
    <dbReference type="NCBI Taxonomy" id="649760"/>
    <lineage>
        <taxon>Bacteria</taxon>
        <taxon>Pseudomonadati</taxon>
        <taxon>Bacteroidota</taxon>
        <taxon>Bacteroidia</taxon>
        <taxon>Bacteroidales</taxon>
        <taxon>Prevotellaceae</taxon>
        <taxon>Segatella</taxon>
    </lineage>
</organism>